<comment type="caution">
    <text evidence="1">The sequence shown here is derived from an EMBL/GenBank/DDBJ whole genome shotgun (WGS) entry which is preliminary data.</text>
</comment>
<dbReference type="Proteomes" id="UP000018872">
    <property type="component" value="Unassembled WGS sequence"/>
</dbReference>
<proteinExistence type="predicted"/>
<gene>
    <name evidence="1" type="ORF">T229_07970</name>
</gene>
<reference evidence="1 2" key="1">
    <citation type="submission" date="2013-11" db="EMBL/GenBank/DDBJ databases">
        <title>Single cell genomics of uncultured Tannerella BU063 (oral taxon 286).</title>
        <authorList>
            <person name="Beall C.J."/>
            <person name="Campbell A.G."/>
            <person name="Griffen A.L."/>
            <person name="Podar M."/>
            <person name="Leys E.J."/>
        </authorList>
    </citation>
    <scope>NUCLEOTIDE SEQUENCE [LARGE SCALE GENOMIC DNA]</scope>
    <source>
        <strain evidence="1">Cell 5</strain>
    </source>
</reference>
<dbReference type="EMBL" id="AYYC01000630">
    <property type="protein sequence ID" value="ETK04622.1"/>
    <property type="molecule type" value="Genomic_DNA"/>
</dbReference>
<evidence type="ECO:0000313" key="1">
    <source>
        <dbReference type="EMBL" id="ETK04622.1"/>
    </source>
</evidence>
<sequence>MTNIKGAGLNVNSKKMAAKKEAIYLENAVAGLVVRAGVSGIFRMNHRFALTMMGYAPNHCAAGYERILRTVCLMMKSKKLSAAPINDSTKKP</sequence>
<dbReference type="AlphaFoldDB" id="W2CDU6"/>
<accession>W2CDU6</accession>
<protein>
    <submittedName>
        <fullName evidence="1">Uncharacterized protein</fullName>
    </submittedName>
</protein>
<name>W2CDU6_9BACT</name>
<organism evidence="1 2">
    <name type="scientific">Tannerella sp. oral taxon BU063 isolate Cell 5</name>
    <dbReference type="NCBI Taxonomy" id="1410950"/>
    <lineage>
        <taxon>Bacteria</taxon>
        <taxon>Pseudomonadati</taxon>
        <taxon>Bacteroidota</taxon>
        <taxon>Bacteroidia</taxon>
        <taxon>Bacteroidales</taxon>
        <taxon>Tannerellaceae</taxon>
        <taxon>Tannerella</taxon>
    </lineage>
</organism>
<evidence type="ECO:0000313" key="2">
    <source>
        <dbReference type="Proteomes" id="UP000018872"/>
    </source>
</evidence>